<dbReference type="Proteomes" id="UP000095283">
    <property type="component" value="Unplaced"/>
</dbReference>
<name>A0A1I7WVF3_HETBA</name>
<accession>A0A1I7WVF3</accession>
<dbReference type="WBParaSite" id="Hba_09112">
    <property type="protein sequence ID" value="Hba_09112"/>
    <property type="gene ID" value="Hba_09112"/>
</dbReference>
<feature type="domain" description="Phlebovirus glycoprotein G2 fusion" evidence="2">
    <location>
        <begin position="46"/>
        <end position="170"/>
    </location>
</feature>
<evidence type="ECO:0000313" key="3">
    <source>
        <dbReference type="Proteomes" id="UP000095283"/>
    </source>
</evidence>
<organism evidence="3 4">
    <name type="scientific">Heterorhabditis bacteriophora</name>
    <name type="common">Entomopathogenic nematode worm</name>
    <dbReference type="NCBI Taxonomy" id="37862"/>
    <lineage>
        <taxon>Eukaryota</taxon>
        <taxon>Metazoa</taxon>
        <taxon>Ecdysozoa</taxon>
        <taxon>Nematoda</taxon>
        <taxon>Chromadorea</taxon>
        <taxon>Rhabditida</taxon>
        <taxon>Rhabditina</taxon>
        <taxon>Rhabditomorpha</taxon>
        <taxon>Strongyloidea</taxon>
        <taxon>Heterorhabditidae</taxon>
        <taxon>Heterorhabditis</taxon>
    </lineage>
</organism>
<sequence>MQGGMFMHYLWMFIMFIRMLLYKNMLHRPMIKYWNSFRDISFLLVLGETQRAGNLEITLSNVIYAKVNPPSGTFVMENSSTVVLDGFVEAATKNLECQSNEKAKQMECSLKGADECKCHIADDRTVCNCPENGIPLTQMRENRLPQSQYGKVMSKESLGTVAAIQVIATLQVIAKGFSAQTIFDLAHCKMESAEISGCYGCEEDATMKYI</sequence>
<dbReference type="InterPro" id="IPR009878">
    <property type="entry name" value="Phlebovirus_G2_fusion"/>
</dbReference>
<keyword evidence="1" id="KW-0472">Membrane</keyword>
<dbReference type="AlphaFoldDB" id="A0A1I7WVF3"/>
<evidence type="ECO:0000313" key="4">
    <source>
        <dbReference type="WBParaSite" id="Hba_09112"/>
    </source>
</evidence>
<dbReference type="Pfam" id="PF07245">
    <property type="entry name" value="Phlebovirus_G2"/>
    <property type="match status" value="1"/>
</dbReference>
<evidence type="ECO:0000259" key="2">
    <source>
        <dbReference type="Pfam" id="PF07245"/>
    </source>
</evidence>
<keyword evidence="3" id="KW-1185">Reference proteome</keyword>
<reference evidence="4" key="1">
    <citation type="submission" date="2016-11" db="UniProtKB">
        <authorList>
            <consortium name="WormBaseParasite"/>
        </authorList>
    </citation>
    <scope>IDENTIFICATION</scope>
</reference>
<keyword evidence="1" id="KW-1133">Transmembrane helix</keyword>
<protein>
    <submittedName>
        <fullName evidence="4">Phlebovirus_G2 domain-containing protein</fullName>
    </submittedName>
</protein>
<evidence type="ECO:0000256" key="1">
    <source>
        <dbReference type="SAM" id="Phobius"/>
    </source>
</evidence>
<feature type="transmembrane region" description="Helical" evidence="1">
    <location>
        <begin position="6"/>
        <end position="22"/>
    </location>
</feature>
<keyword evidence="1" id="KW-0812">Transmembrane</keyword>
<proteinExistence type="predicted"/>